<comment type="caution">
    <text evidence="4">The sequence shown here is derived from an EMBL/GenBank/DDBJ whole genome shotgun (WGS) entry which is preliminary data.</text>
</comment>
<evidence type="ECO:0000256" key="2">
    <source>
        <dbReference type="ARBA" id="ARBA00022553"/>
    </source>
</evidence>
<dbReference type="InterPro" id="IPR009081">
    <property type="entry name" value="PP-bd_ACP"/>
</dbReference>
<dbReference type="InterPro" id="IPR020806">
    <property type="entry name" value="PKS_PP-bd"/>
</dbReference>
<accession>A0AA35Q3Y5</accession>
<evidence type="ECO:0000313" key="5">
    <source>
        <dbReference type="Proteomes" id="UP001160390"/>
    </source>
</evidence>
<dbReference type="PROSITE" id="PS50075">
    <property type="entry name" value="CARRIER"/>
    <property type="match status" value="1"/>
</dbReference>
<evidence type="ECO:0000256" key="1">
    <source>
        <dbReference type="ARBA" id="ARBA00022450"/>
    </source>
</evidence>
<keyword evidence="5" id="KW-1185">Reference proteome</keyword>
<dbReference type="Proteomes" id="UP001160390">
    <property type="component" value="Unassembled WGS sequence"/>
</dbReference>
<gene>
    <name evidence="4" type="ORF">CCHLO57077_00017865</name>
</gene>
<dbReference type="EMBL" id="CABFNP030000999">
    <property type="protein sequence ID" value="CAI6089384.1"/>
    <property type="molecule type" value="Genomic_DNA"/>
</dbReference>
<name>A0AA35Q3Y5_9HYPO</name>
<dbReference type="SUPFAM" id="SSF47336">
    <property type="entry name" value="ACP-like"/>
    <property type="match status" value="1"/>
</dbReference>
<proteinExistence type="predicted"/>
<evidence type="ECO:0000313" key="4">
    <source>
        <dbReference type="EMBL" id="CAI6089384.1"/>
    </source>
</evidence>
<dbReference type="Gene3D" id="1.10.1200.10">
    <property type="entry name" value="ACP-like"/>
    <property type="match status" value="1"/>
</dbReference>
<dbReference type="Pfam" id="PF23297">
    <property type="entry name" value="ACP_SdgA_C"/>
    <property type="match status" value="1"/>
</dbReference>
<keyword evidence="2" id="KW-0597">Phosphoprotein</keyword>
<sequence>MTEQHVLIVVRAAMAQQTPSKFIIGISRQSHFKRADIPEPCWLAEARFLPLKADSEHGQDSQGNGDQNFEAELSTVSSLASAVEIVLTRIMQRLAKLTNRALEDLDSSQPPSVYGVDSLVAVELRNWISTQLKSNVSIFEIVGKCSIAESAANIASQSSYLPQGVYTSAVRTQLIIGCGF</sequence>
<dbReference type="AlphaFoldDB" id="A0AA35Q3Y5"/>
<feature type="domain" description="Carrier" evidence="3">
    <location>
        <begin position="81"/>
        <end position="158"/>
    </location>
</feature>
<keyword evidence="1" id="KW-0596">Phosphopantetheine</keyword>
<organism evidence="4 5">
    <name type="scientific">Clonostachys chloroleuca</name>
    <dbReference type="NCBI Taxonomy" id="1926264"/>
    <lineage>
        <taxon>Eukaryota</taxon>
        <taxon>Fungi</taxon>
        <taxon>Dikarya</taxon>
        <taxon>Ascomycota</taxon>
        <taxon>Pezizomycotina</taxon>
        <taxon>Sordariomycetes</taxon>
        <taxon>Hypocreomycetidae</taxon>
        <taxon>Hypocreales</taxon>
        <taxon>Bionectriaceae</taxon>
        <taxon>Clonostachys</taxon>
    </lineage>
</organism>
<dbReference type="InterPro" id="IPR036736">
    <property type="entry name" value="ACP-like_sf"/>
</dbReference>
<protein>
    <recommendedName>
        <fullName evidence="3">Carrier domain-containing protein</fullName>
    </recommendedName>
</protein>
<dbReference type="GO" id="GO:0031177">
    <property type="term" value="F:phosphopantetheine binding"/>
    <property type="evidence" value="ECO:0007669"/>
    <property type="project" value="InterPro"/>
</dbReference>
<evidence type="ECO:0000259" key="3">
    <source>
        <dbReference type="PROSITE" id="PS50075"/>
    </source>
</evidence>
<dbReference type="SMART" id="SM00823">
    <property type="entry name" value="PKS_PP"/>
    <property type="match status" value="1"/>
</dbReference>
<reference evidence="4" key="1">
    <citation type="submission" date="2023-01" db="EMBL/GenBank/DDBJ databases">
        <authorList>
            <person name="Piombo E."/>
        </authorList>
    </citation>
    <scope>NUCLEOTIDE SEQUENCE</scope>
</reference>